<evidence type="ECO:0000256" key="2">
    <source>
        <dbReference type="SAM" id="MobiDB-lite"/>
    </source>
</evidence>
<dbReference type="Proteomes" id="UP001151088">
    <property type="component" value="Unassembled WGS sequence"/>
</dbReference>
<reference evidence="3" key="1">
    <citation type="submission" date="2022-08" db="EMBL/GenBank/DDBJ databases">
        <authorList>
            <person name="Li F."/>
        </authorList>
    </citation>
    <scope>NUCLEOTIDE SEQUENCE</scope>
    <source>
        <strain evidence="3">MQZ15Z-1</strain>
    </source>
</reference>
<accession>A0A9X2PHM8</accession>
<dbReference type="InterPro" id="IPR009579">
    <property type="entry name" value="DUF1192"/>
</dbReference>
<keyword evidence="4" id="KW-1185">Reference proteome</keyword>
<evidence type="ECO:0000313" key="4">
    <source>
        <dbReference type="Proteomes" id="UP001151088"/>
    </source>
</evidence>
<evidence type="ECO:0000256" key="1">
    <source>
        <dbReference type="SAM" id="Coils"/>
    </source>
</evidence>
<sequence length="68" mass="7500">MAIDADDLFGAPPAKKPATHELGTDLSALSEAEIEERIGALQSEIERLRRTLESKRASRTAADTFFKR</sequence>
<protein>
    <submittedName>
        <fullName evidence="3">DUF1192 domain-containing protein</fullName>
    </submittedName>
</protein>
<dbReference type="AlphaFoldDB" id="A0A9X2PHM8"/>
<keyword evidence="1" id="KW-0175">Coiled coil</keyword>
<feature type="coiled-coil region" evidence="1">
    <location>
        <begin position="31"/>
        <end position="58"/>
    </location>
</feature>
<gene>
    <name evidence="3" type="ORF">NVS89_21055</name>
</gene>
<dbReference type="Pfam" id="PF06698">
    <property type="entry name" value="DUF1192"/>
    <property type="match status" value="1"/>
</dbReference>
<dbReference type="RefSeq" id="WP_258734732.1">
    <property type="nucleotide sequence ID" value="NZ_JANTHY010000006.1"/>
</dbReference>
<organism evidence="3 4">
    <name type="scientific">Ancylobacter mangrovi</name>
    <dbReference type="NCBI Taxonomy" id="2972472"/>
    <lineage>
        <taxon>Bacteria</taxon>
        <taxon>Pseudomonadati</taxon>
        <taxon>Pseudomonadota</taxon>
        <taxon>Alphaproteobacteria</taxon>
        <taxon>Hyphomicrobiales</taxon>
        <taxon>Xanthobacteraceae</taxon>
        <taxon>Ancylobacter</taxon>
    </lineage>
</organism>
<evidence type="ECO:0000313" key="3">
    <source>
        <dbReference type="EMBL" id="MCS0497584.1"/>
    </source>
</evidence>
<comment type="caution">
    <text evidence="3">The sequence shown here is derived from an EMBL/GenBank/DDBJ whole genome shotgun (WGS) entry which is preliminary data.</text>
</comment>
<name>A0A9X2PHM8_9HYPH</name>
<feature type="region of interest" description="Disordered" evidence="2">
    <location>
        <begin position="1"/>
        <end position="21"/>
    </location>
</feature>
<proteinExistence type="predicted"/>
<dbReference type="EMBL" id="JANTHZ010000013">
    <property type="protein sequence ID" value="MCS0497584.1"/>
    <property type="molecule type" value="Genomic_DNA"/>
</dbReference>